<dbReference type="Pfam" id="PF03108">
    <property type="entry name" value="DBD_Tnp_Mut"/>
    <property type="match status" value="1"/>
</dbReference>
<sequence length="172" mass="19968">MDVTQYPLCMSIESLYSTSPNWSGPITSEHLENRSPKQSSPEEGSNSLLLLQATETPQTNEKTTTPQQQGTIYNTLNNDAEESVNCENQKIHKRKRNRKLKDILDQTPEIVPVMEDADCERFFVSKLFQNKKVLKRKLDLMALKNKFQYRVYKSDKSRFLAVCLDDNCKWML</sequence>
<evidence type="ECO:0000313" key="3">
    <source>
        <dbReference type="EMBL" id="GMN64726.1"/>
    </source>
</evidence>
<evidence type="ECO:0000259" key="2">
    <source>
        <dbReference type="Pfam" id="PF03108"/>
    </source>
</evidence>
<feature type="compositionally biased region" description="Polar residues" evidence="1">
    <location>
        <begin position="36"/>
        <end position="45"/>
    </location>
</feature>
<feature type="domain" description="Transposase MuDR plant" evidence="2">
    <location>
        <begin position="127"/>
        <end position="170"/>
    </location>
</feature>
<proteinExistence type="predicted"/>
<name>A0AA88E2Q1_FICCA</name>
<accession>A0AA88E2Q1</accession>
<dbReference type="InterPro" id="IPR004332">
    <property type="entry name" value="Transposase_MuDR"/>
</dbReference>
<dbReference type="Proteomes" id="UP001187192">
    <property type="component" value="Unassembled WGS sequence"/>
</dbReference>
<feature type="region of interest" description="Disordered" evidence="1">
    <location>
        <begin position="26"/>
        <end position="45"/>
    </location>
</feature>
<dbReference type="EMBL" id="BTGU01000192">
    <property type="protein sequence ID" value="GMN64726.1"/>
    <property type="molecule type" value="Genomic_DNA"/>
</dbReference>
<keyword evidence="4" id="KW-1185">Reference proteome</keyword>
<evidence type="ECO:0000256" key="1">
    <source>
        <dbReference type="SAM" id="MobiDB-lite"/>
    </source>
</evidence>
<gene>
    <name evidence="3" type="ORF">TIFTF001_033808</name>
</gene>
<evidence type="ECO:0000313" key="4">
    <source>
        <dbReference type="Proteomes" id="UP001187192"/>
    </source>
</evidence>
<organism evidence="3 4">
    <name type="scientific">Ficus carica</name>
    <name type="common">Common fig</name>
    <dbReference type="NCBI Taxonomy" id="3494"/>
    <lineage>
        <taxon>Eukaryota</taxon>
        <taxon>Viridiplantae</taxon>
        <taxon>Streptophyta</taxon>
        <taxon>Embryophyta</taxon>
        <taxon>Tracheophyta</taxon>
        <taxon>Spermatophyta</taxon>
        <taxon>Magnoliopsida</taxon>
        <taxon>eudicotyledons</taxon>
        <taxon>Gunneridae</taxon>
        <taxon>Pentapetalae</taxon>
        <taxon>rosids</taxon>
        <taxon>fabids</taxon>
        <taxon>Rosales</taxon>
        <taxon>Moraceae</taxon>
        <taxon>Ficeae</taxon>
        <taxon>Ficus</taxon>
    </lineage>
</organism>
<reference evidence="3" key="1">
    <citation type="submission" date="2023-07" db="EMBL/GenBank/DDBJ databases">
        <title>draft genome sequence of fig (Ficus carica).</title>
        <authorList>
            <person name="Takahashi T."/>
            <person name="Nishimura K."/>
        </authorList>
    </citation>
    <scope>NUCLEOTIDE SEQUENCE</scope>
</reference>
<protein>
    <recommendedName>
        <fullName evidence="2">Transposase MuDR plant domain-containing protein</fullName>
    </recommendedName>
</protein>
<dbReference type="AlphaFoldDB" id="A0AA88E2Q1"/>
<comment type="caution">
    <text evidence="3">The sequence shown here is derived from an EMBL/GenBank/DDBJ whole genome shotgun (WGS) entry which is preliminary data.</text>
</comment>